<dbReference type="CDD" id="cd06558">
    <property type="entry name" value="crotonase-like"/>
    <property type="match status" value="1"/>
</dbReference>
<evidence type="ECO:0000313" key="3">
    <source>
        <dbReference type="EMBL" id="KUO96915.1"/>
    </source>
</evidence>
<evidence type="ECO:0000256" key="2">
    <source>
        <dbReference type="ARBA" id="ARBA00023239"/>
    </source>
</evidence>
<organism evidence="3 4">
    <name type="scientific">Ferroacidibacillus organovorans</name>
    <dbReference type="NCBI Taxonomy" id="1765683"/>
    <lineage>
        <taxon>Bacteria</taxon>
        <taxon>Bacillati</taxon>
        <taxon>Bacillota</taxon>
        <taxon>Bacilli</taxon>
        <taxon>Bacillales</taxon>
        <taxon>Alicyclobacillaceae</taxon>
        <taxon>Ferroacidibacillus</taxon>
    </lineage>
</organism>
<dbReference type="GO" id="GO:0006635">
    <property type="term" value="P:fatty acid beta-oxidation"/>
    <property type="evidence" value="ECO:0007669"/>
    <property type="project" value="TreeGrafter"/>
</dbReference>
<comment type="similarity">
    <text evidence="1">Belongs to the enoyl-CoA hydratase/isomerase family.</text>
</comment>
<dbReference type="SUPFAM" id="SSF52096">
    <property type="entry name" value="ClpP/crotonase"/>
    <property type="match status" value="1"/>
</dbReference>
<name>A0A101XSY6_9BACL</name>
<keyword evidence="2" id="KW-0456">Lyase</keyword>
<dbReference type="Proteomes" id="UP000053557">
    <property type="component" value="Unassembled WGS sequence"/>
</dbReference>
<sequence>MLKQDGVATVEVNNPPMNVMSRGVGEGLKEAFEALAADQSVQAIVLTGSGERAFMAGANIKEFPDALGNPGQAYAYALSLHDVMAQIEACGKPVIAALFGYVLGGGLELALACDFRVCDEQTMLGLPEIKLGIFPGGGGTQRLPRLIGIARAMELMMSGEPISARRAHELGMVNRIAPGSSLDEALAWARQLSKHSLPALAAIKAAVREGIDRPLVDGLRIEAERFDQIFQTQDSREGIEAFLEKRKPIVRHQ</sequence>
<dbReference type="OrthoDB" id="9775794at2"/>
<evidence type="ECO:0000256" key="1">
    <source>
        <dbReference type="ARBA" id="ARBA00005254"/>
    </source>
</evidence>
<dbReference type="AlphaFoldDB" id="A0A101XSY6"/>
<dbReference type="PANTHER" id="PTHR11941">
    <property type="entry name" value="ENOYL-COA HYDRATASE-RELATED"/>
    <property type="match status" value="1"/>
</dbReference>
<dbReference type="PANTHER" id="PTHR11941:SF54">
    <property type="entry name" value="ENOYL-COA HYDRATASE, MITOCHONDRIAL"/>
    <property type="match status" value="1"/>
</dbReference>
<dbReference type="Gene3D" id="3.90.226.10">
    <property type="entry name" value="2-enoyl-CoA Hydratase, Chain A, domain 1"/>
    <property type="match status" value="1"/>
</dbReference>
<dbReference type="EMBL" id="LPVJ01000009">
    <property type="protein sequence ID" value="KUO96915.1"/>
    <property type="molecule type" value="Genomic_DNA"/>
</dbReference>
<dbReference type="FunFam" id="1.10.12.10:FF:000001">
    <property type="entry name" value="Probable enoyl-CoA hydratase, mitochondrial"/>
    <property type="match status" value="1"/>
</dbReference>
<evidence type="ECO:0000313" key="4">
    <source>
        <dbReference type="Proteomes" id="UP000053557"/>
    </source>
</evidence>
<dbReference type="FunFam" id="3.90.226.10:FF:000009">
    <property type="entry name" value="Carnitinyl-CoA dehydratase"/>
    <property type="match status" value="1"/>
</dbReference>
<proteinExistence type="inferred from homology"/>
<dbReference type="InterPro" id="IPR029045">
    <property type="entry name" value="ClpP/crotonase-like_dom_sf"/>
</dbReference>
<dbReference type="GO" id="GO:0016836">
    <property type="term" value="F:hydro-lyase activity"/>
    <property type="evidence" value="ECO:0007669"/>
    <property type="project" value="UniProtKB-ARBA"/>
</dbReference>
<dbReference type="Gene3D" id="1.10.12.10">
    <property type="entry name" value="Lyase 2-enoyl-coa Hydratase, Chain A, domain 2"/>
    <property type="match status" value="1"/>
</dbReference>
<comment type="caution">
    <text evidence="3">The sequence shown here is derived from an EMBL/GenBank/DDBJ whole genome shotgun (WGS) entry which is preliminary data.</text>
</comment>
<accession>A0A101XSY6</accession>
<dbReference type="InterPro" id="IPR014748">
    <property type="entry name" value="Enoyl-CoA_hydra_C"/>
</dbReference>
<gene>
    <name evidence="3" type="ORF">ATW55_07455</name>
</gene>
<protein>
    <submittedName>
        <fullName evidence="3">Enoyl-CoA hydratase</fullName>
    </submittedName>
</protein>
<dbReference type="Pfam" id="PF00378">
    <property type="entry name" value="ECH_1"/>
    <property type="match status" value="1"/>
</dbReference>
<reference evidence="3 4" key="1">
    <citation type="submission" date="2015-12" db="EMBL/GenBank/DDBJ databases">
        <title>Draft genome sequence of Acidibacillus ferrooxidans ITV001, isolated from a chalcopyrite acid mine drainage site in Brazil.</title>
        <authorList>
            <person name="Dall'Agnol H."/>
            <person name="Nancucheo I."/>
            <person name="Johnson B."/>
            <person name="Oliveira R."/>
            <person name="Leite L."/>
            <person name="Pylro V."/>
            <person name="Nunes G.L."/>
            <person name="Tzotzos G."/>
            <person name="Fernandes G.R."/>
            <person name="Dutra J."/>
            <person name="Orellana S.C."/>
            <person name="Oliveira G."/>
        </authorList>
    </citation>
    <scope>NUCLEOTIDE SEQUENCE [LARGE SCALE GENOMIC DNA]</scope>
    <source>
        <strain evidence="4">ITV01</strain>
    </source>
</reference>
<dbReference type="InterPro" id="IPR001753">
    <property type="entry name" value="Enoyl-CoA_hydra/iso"/>
</dbReference>
<keyword evidence="4" id="KW-1185">Reference proteome</keyword>